<evidence type="ECO:0000256" key="2">
    <source>
        <dbReference type="SAM" id="SignalP"/>
    </source>
</evidence>
<reference evidence="4" key="1">
    <citation type="submission" date="2021-01" db="EMBL/GenBank/DDBJ databases">
        <authorList>
            <person name="Corre E."/>
            <person name="Pelletier E."/>
            <person name="Niang G."/>
            <person name="Scheremetjew M."/>
            <person name="Finn R."/>
            <person name="Kale V."/>
            <person name="Holt S."/>
            <person name="Cochrane G."/>
            <person name="Meng A."/>
            <person name="Brown T."/>
            <person name="Cohen L."/>
        </authorList>
    </citation>
    <scope>NUCLEOTIDE SEQUENCE</scope>
    <source>
        <strain evidence="4">CCAP979/52</strain>
    </source>
</reference>
<dbReference type="AlphaFoldDB" id="A0A7S0QL16"/>
<dbReference type="InterPro" id="IPR029058">
    <property type="entry name" value="AB_hydrolase_fold"/>
</dbReference>
<proteinExistence type="predicted"/>
<keyword evidence="2" id="KW-0732">Signal</keyword>
<dbReference type="PANTHER" id="PTHR16138">
    <property type="entry name" value="MYCOPHENOLIC ACID ACYL-GLUCURONIDE ESTERASE, MITOCHONDRIAL"/>
    <property type="match status" value="1"/>
</dbReference>
<dbReference type="Gene3D" id="3.40.50.1820">
    <property type="entry name" value="alpha/beta hydrolase"/>
    <property type="match status" value="1"/>
</dbReference>
<gene>
    <name evidence="4" type="ORF">CCUR1050_LOCUS13957</name>
</gene>
<feature type="domain" description="Serine aminopeptidase S33" evidence="3">
    <location>
        <begin position="126"/>
        <end position="207"/>
    </location>
</feature>
<name>A0A7S0QL16_9CRYP</name>
<dbReference type="GO" id="GO:0004553">
    <property type="term" value="F:hydrolase activity, hydrolyzing O-glycosyl compounds"/>
    <property type="evidence" value="ECO:0007669"/>
    <property type="project" value="TreeGrafter"/>
</dbReference>
<organism evidence="4">
    <name type="scientific">Cryptomonas curvata</name>
    <dbReference type="NCBI Taxonomy" id="233186"/>
    <lineage>
        <taxon>Eukaryota</taxon>
        <taxon>Cryptophyceae</taxon>
        <taxon>Cryptomonadales</taxon>
        <taxon>Cryptomonadaceae</taxon>
        <taxon>Cryptomonas</taxon>
    </lineage>
</organism>
<accession>A0A7S0QL16</accession>
<feature type="chain" id="PRO_5031008759" description="Serine aminopeptidase S33 domain-containing protein" evidence="2">
    <location>
        <begin position="19"/>
        <end position="336"/>
    </location>
</feature>
<feature type="signal peptide" evidence="2">
    <location>
        <begin position="1"/>
        <end position="18"/>
    </location>
</feature>
<evidence type="ECO:0000256" key="1">
    <source>
        <dbReference type="ARBA" id="ARBA00022801"/>
    </source>
</evidence>
<dbReference type="EMBL" id="HBEZ01025268">
    <property type="protein sequence ID" value="CAD8636275.1"/>
    <property type="molecule type" value="Transcribed_RNA"/>
</dbReference>
<dbReference type="GO" id="GO:0008474">
    <property type="term" value="F:palmitoyl-(protein) hydrolase activity"/>
    <property type="evidence" value="ECO:0007669"/>
    <property type="project" value="TreeGrafter"/>
</dbReference>
<protein>
    <recommendedName>
        <fullName evidence="3">Serine aminopeptidase S33 domain-containing protein</fullName>
    </recommendedName>
</protein>
<dbReference type="InterPro" id="IPR052382">
    <property type="entry name" value="ABHD10_acyl-thioesterase"/>
</dbReference>
<evidence type="ECO:0000313" key="4">
    <source>
        <dbReference type="EMBL" id="CAD8636275.1"/>
    </source>
</evidence>
<evidence type="ECO:0000259" key="3">
    <source>
        <dbReference type="Pfam" id="PF12146"/>
    </source>
</evidence>
<sequence>MLLGFVLSATIATTGVEAFVSLSAPQSSFLRTSKFSGSAIEAGPIFAQNGGLNLRNAGRNRPSNLNTFMSAPVKGGLSLEYLTADSTKIAYDFIPGNKPTVVYLPSFNQTRFGSKASALQTWCKRNKQGYFAADYYGCGGSGGQYQDGTISRWTRDTVALIENVVKGPVLLVGSGVGGWVMMHVALQRPKLVKGLVGIAPTPDFTKDVVLPELDADTKRKIKETGMAEILWGGNTYTISQKLIDDASDQLVLQGGSKSIGITCPVRLIQGLGDKEIPPNRALKICDVVASEDVVITYVKYGDHMLDEEEDFERMTADVADLCSKIYEFDLSSPTSG</sequence>
<dbReference type="Pfam" id="PF12146">
    <property type="entry name" value="Hydrolase_4"/>
    <property type="match status" value="1"/>
</dbReference>
<dbReference type="InterPro" id="IPR022742">
    <property type="entry name" value="Hydrolase_4"/>
</dbReference>
<keyword evidence="1" id="KW-0378">Hydrolase</keyword>
<dbReference type="PANTHER" id="PTHR16138:SF7">
    <property type="entry name" value="PALMITOYL-PROTEIN THIOESTERASE ABHD10, MITOCHONDRIAL"/>
    <property type="match status" value="1"/>
</dbReference>
<dbReference type="SUPFAM" id="SSF53474">
    <property type="entry name" value="alpha/beta-Hydrolases"/>
    <property type="match status" value="1"/>
</dbReference>
<dbReference type="GO" id="GO:0005739">
    <property type="term" value="C:mitochondrion"/>
    <property type="evidence" value="ECO:0007669"/>
    <property type="project" value="TreeGrafter"/>
</dbReference>